<dbReference type="EMBL" id="NWBU01000016">
    <property type="protein sequence ID" value="PTQ08246.1"/>
    <property type="molecule type" value="Genomic_DNA"/>
</dbReference>
<name>A0A2T5FUR4_9SPHN</name>
<evidence type="ECO:0000256" key="1">
    <source>
        <dbReference type="SAM" id="SignalP"/>
    </source>
</evidence>
<dbReference type="Proteomes" id="UP000244162">
    <property type="component" value="Unassembled WGS sequence"/>
</dbReference>
<proteinExistence type="predicted"/>
<evidence type="ECO:0000313" key="4">
    <source>
        <dbReference type="Proteomes" id="UP000244162"/>
    </source>
</evidence>
<dbReference type="RefSeq" id="WP_107969498.1">
    <property type="nucleotide sequence ID" value="NZ_NWBU01000016.1"/>
</dbReference>
<dbReference type="GO" id="GO:0005829">
    <property type="term" value="C:cytosol"/>
    <property type="evidence" value="ECO:0007669"/>
    <property type="project" value="TreeGrafter"/>
</dbReference>
<dbReference type="InterPro" id="IPR036812">
    <property type="entry name" value="NAD(P)_OxRdtase_dom_sf"/>
</dbReference>
<feature type="signal peptide" evidence="1">
    <location>
        <begin position="1"/>
        <end position="19"/>
    </location>
</feature>
<evidence type="ECO:0000313" key="3">
    <source>
        <dbReference type="EMBL" id="PTQ08246.1"/>
    </source>
</evidence>
<reference evidence="3 4" key="1">
    <citation type="submission" date="2017-09" db="EMBL/GenBank/DDBJ databases">
        <title>Sphingomonas panjinensis sp.nov., isolated from oil-contaminated soil.</title>
        <authorList>
            <person name="Wang L."/>
            <person name="Chen L."/>
        </authorList>
    </citation>
    <scope>NUCLEOTIDE SEQUENCE [LARGE SCALE GENOMIC DNA]</scope>
    <source>
        <strain evidence="3 4">FW-11</strain>
    </source>
</reference>
<keyword evidence="4" id="KW-1185">Reference proteome</keyword>
<keyword evidence="1" id="KW-0732">Signal</keyword>
<gene>
    <name evidence="3" type="ORF">CLG96_16270</name>
</gene>
<dbReference type="SUPFAM" id="SSF51430">
    <property type="entry name" value="NAD(P)-linked oxidoreductase"/>
    <property type="match status" value="1"/>
</dbReference>
<comment type="caution">
    <text evidence="3">The sequence shown here is derived from an EMBL/GenBank/DDBJ whole genome shotgun (WGS) entry which is preliminary data.</text>
</comment>
<organism evidence="3 4">
    <name type="scientific">Sphingomonas oleivorans</name>
    <dbReference type="NCBI Taxonomy" id="1735121"/>
    <lineage>
        <taxon>Bacteria</taxon>
        <taxon>Pseudomonadati</taxon>
        <taxon>Pseudomonadota</taxon>
        <taxon>Alphaproteobacteria</taxon>
        <taxon>Sphingomonadales</taxon>
        <taxon>Sphingomonadaceae</taxon>
        <taxon>Sphingomonas</taxon>
    </lineage>
</organism>
<dbReference type="GO" id="GO:0016491">
    <property type="term" value="F:oxidoreductase activity"/>
    <property type="evidence" value="ECO:0007669"/>
    <property type="project" value="InterPro"/>
</dbReference>
<dbReference type="AlphaFoldDB" id="A0A2T5FUR4"/>
<dbReference type="OrthoDB" id="9768851at2"/>
<sequence length="367" mass="39591">MTTRRTLLTAAMAGVAALAAGPIAARIDAPLPANRTGGGRYRPPGRLGMGGVALGNGFAPATDEETFGAVQAAWDAGVRYFDTSPWYGLGLSERRFGAVLHDKPRDQFVLSTKVGRLLRPDPVAAGRDLATWRKIPPFRHEYDYSAAGIRRSIEDSLQRLGMAQLDIVFIHDISPDNGDMGPRWTEYFAQAREGAMLELTRMREEGLIKAWGLGVNTLEPALAAFEAADPDIILSATQYSLIKHEDALNRLFPVARRRGASIIVGAPLNAGFLAGRDRYDYRGQMPAGALEKRARMAAIAERHGTDLRTAALHFANANPTVAAIIPGARNARQATENAASMRTAIAPAFWAELKSERLIAADAPVPA</sequence>
<dbReference type="CDD" id="cd19152">
    <property type="entry name" value="AKR_AKR15A"/>
    <property type="match status" value="1"/>
</dbReference>
<dbReference type="Pfam" id="PF00248">
    <property type="entry name" value="Aldo_ket_red"/>
    <property type="match status" value="1"/>
</dbReference>
<dbReference type="InterPro" id="IPR023210">
    <property type="entry name" value="NADP_OxRdtase_dom"/>
</dbReference>
<protein>
    <submittedName>
        <fullName evidence="3">L-fucose dehydrogenase</fullName>
    </submittedName>
</protein>
<accession>A0A2T5FUR4</accession>
<evidence type="ECO:0000259" key="2">
    <source>
        <dbReference type="Pfam" id="PF00248"/>
    </source>
</evidence>
<dbReference type="InterPro" id="IPR020471">
    <property type="entry name" value="AKR"/>
</dbReference>
<feature type="domain" description="NADP-dependent oxidoreductase" evidence="2">
    <location>
        <begin position="46"/>
        <end position="354"/>
    </location>
</feature>
<dbReference type="PROSITE" id="PS51318">
    <property type="entry name" value="TAT"/>
    <property type="match status" value="1"/>
</dbReference>
<dbReference type="Gene3D" id="3.20.20.100">
    <property type="entry name" value="NADP-dependent oxidoreductase domain"/>
    <property type="match status" value="1"/>
</dbReference>
<dbReference type="PANTHER" id="PTHR42686:SF1">
    <property type="entry name" value="GH17980P-RELATED"/>
    <property type="match status" value="1"/>
</dbReference>
<dbReference type="InterPro" id="IPR006311">
    <property type="entry name" value="TAT_signal"/>
</dbReference>
<feature type="chain" id="PRO_5015548999" evidence="1">
    <location>
        <begin position="20"/>
        <end position="367"/>
    </location>
</feature>
<dbReference type="PANTHER" id="PTHR42686">
    <property type="entry name" value="GH17980P-RELATED"/>
    <property type="match status" value="1"/>
</dbReference>